<feature type="transmembrane region" description="Helical" evidence="1">
    <location>
        <begin position="20"/>
        <end position="40"/>
    </location>
</feature>
<keyword evidence="1" id="KW-0472">Membrane</keyword>
<proteinExistence type="predicted"/>
<evidence type="ECO:0000256" key="1">
    <source>
        <dbReference type="SAM" id="Phobius"/>
    </source>
</evidence>
<reference evidence="2" key="1">
    <citation type="submission" date="2014-11" db="EMBL/GenBank/DDBJ databases">
        <authorList>
            <person name="Amaro Gonzalez C."/>
        </authorList>
    </citation>
    <scope>NUCLEOTIDE SEQUENCE</scope>
</reference>
<name>A0A0E9XPI3_ANGAN</name>
<evidence type="ECO:0000313" key="2">
    <source>
        <dbReference type="EMBL" id="JAI03736.1"/>
    </source>
</evidence>
<keyword evidence="1" id="KW-0812">Transmembrane</keyword>
<dbReference type="AlphaFoldDB" id="A0A0E9XPI3"/>
<keyword evidence="1" id="KW-1133">Transmembrane helix</keyword>
<sequence length="108" mass="12701">MAFVCSWPLTFSCKMLLQIYFFNVFVFNFFIFWFCLIFGFKLKIFPVGCTCVYTQLITATEKSTECFETNAHTHITKTLPVCGYSIIQYYTVLYSTDAGTWKHFEENL</sequence>
<protein>
    <submittedName>
        <fullName evidence="2">Uncharacterized protein</fullName>
    </submittedName>
</protein>
<dbReference type="EMBL" id="GBXM01004842">
    <property type="protein sequence ID" value="JAI03736.1"/>
    <property type="molecule type" value="Transcribed_RNA"/>
</dbReference>
<accession>A0A0E9XPI3</accession>
<organism evidence="2">
    <name type="scientific">Anguilla anguilla</name>
    <name type="common">European freshwater eel</name>
    <name type="synonym">Muraena anguilla</name>
    <dbReference type="NCBI Taxonomy" id="7936"/>
    <lineage>
        <taxon>Eukaryota</taxon>
        <taxon>Metazoa</taxon>
        <taxon>Chordata</taxon>
        <taxon>Craniata</taxon>
        <taxon>Vertebrata</taxon>
        <taxon>Euteleostomi</taxon>
        <taxon>Actinopterygii</taxon>
        <taxon>Neopterygii</taxon>
        <taxon>Teleostei</taxon>
        <taxon>Anguilliformes</taxon>
        <taxon>Anguillidae</taxon>
        <taxon>Anguilla</taxon>
    </lineage>
</organism>
<reference evidence="2" key="2">
    <citation type="journal article" date="2015" name="Fish Shellfish Immunol.">
        <title>Early steps in the European eel (Anguilla anguilla)-Vibrio vulnificus interaction in the gills: Role of the RtxA13 toxin.</title>
        <authorList>
            <person name="Callol A."/>
            <person name="Pajuelo D."/>
            <person name="Ebbesson L."/>
            <person name="Teles M."/>
            <person name="MacKenzie S."/>
            <person name="Amaro C."/>
        </authorList>
    </citation>
    <scope>NUCLEOTIDE SEQUENCE</scope>
</reference>